<keyword evidence="11" id="KW-1185">Reference proteome</keyword>
<evidence type="ECO:0000259" key="8">
    <source>
        <dbReference type="Pfam" id="PF18052"/>
    </source>
</evidence>
<evidence type="ECO:0000256" key="6">
    <source>
        <dbReference type="ARBA" id="ARBA00023054"/>
    </source>
</evidence>
<dbReference type="GO" id="GO:0098542">
    <property type="term" value="P:defense response to other organism"/>
    <property type="evidence" value="ECO:0007669"/>
    <property type="project" value="TreeGrafter"/>
</dbReference>
<dbReference type="Gene3D" id="3.80.10.10">
    <property type="entry name" value="Ribonuclease Inhibitor"/>
    <property type="match status" value="1"/>
</dbReference>
<keyword evidence="4" id="KW-0547">Nucleotide-binding</keyword>
<dbReference type="InterPro" id="IPR032675">
    <property type="entry name" value="LRR_dom_sf"/>
</dbReference>
<dbReference type="SUPFAM" id="SSF52058">
    <property type="entry name" value="L domain-like"/>
    <property type="match status" value="1"/>
</dbReference>
<evidence type="ECO:0000256" key="7">
    <source>
        <dbReference type="SAM" id="MobiDB-lite"/>
    </source>
</evidence>
<dbReference type="Gene3D" id="1.20.5.4130">
    <property type="match status" value="1"/>
</dbReference>
<dbReference type="PANTHER" id="PTHR23155:SF1227">
    <property type="entry name" value="OS11G0462500 PROTEIN"/>
    <property type="match status" value="1"/>
</dbReference>
<accession>A0AAQ3WHU3</accession>
<dbReference type="PANTHER" id="PTHR23155">
    <property type="entry name" value="DISEASE RESISTANCE PROTEIN RP"/>
    <property type="match status" value="1"/>
</dbReference>
<gene>
    <name evidence="10" type="ORF">U9M48_011753</name>
</gene>
<keyword evidence="2" id="KW-0433">Leucine-rich repeat</keyword>
<evidence type="ECO:0000256" key="2">
    <source>
        <dbReference type="ARBA" id="ARBA00022614"/>
    </source>
</evidence>
<keyword evidence="3" id="KW-0677">Repeat</keyword>
<dbReference type="InterPro" id="IPR055414">
    <property type="entry name" value="LRR_R13L4/SHOC2-like"/>
</dbReference>
<dbReference type="AlphaFoldDB" id="A0AAQ3WHU3"/>
<keyword evidence="5" id="KW-0611">Plant defense</keyword>
<evidence type="ECO:0000256" key="5">
    <source>
        <dbReference type="ARBA" id="ARBA00022821"/>
    </source>
</evidence>
<reference evidence="10 11" key="1">
    <citation type="submission" date="2024-02" db="EMBL/GenBank/DDBJ databases">
        <title>High-quality chromosome-scale genome assembly of Pensacola bahiagrass (Paspalum notatum Flugge var. saurae).</title>
        <authorList>
            <person name="Vega J.M."/>
            <person name="Podio M."/>
            <person name="Orjuela J."/>
            <person name="Siena L.A."/>
            <person name="Pessino S.C."/>
            <person name="Combes M.C."/>
            <person name="Mariac C."/>
            <person name="Albertini E."/>
            <person name="Pupilli F."/>
            <person name="Ortiz J.P.A."/>
            <person name="Leblanc O."/>
        </authorList>
    </citation>
    <scope>NUCLEOTIDE SEQUENCE [LARGE SCALE GENOMIC DNA]</scope>
    <source>
        <strain evidence="10">R1</strain>
        <tissue evidence="10">Leaf</tissue>
    </source>
</reference>
<dbReference type="Proteomes" id="UP001341281">
    <property type="component" value="Chromosome 03"/>
</dbReference>
<proteinExistence type="inferred from homology"/>
<name>A0AAQ3WHU3_PASNO</name>
<organism evidence="10 11">
    <name type="scientific">Paspalum notatum var. saurae</name>
    <dbReference type="NCBI Taxonomy" id="547442"/>
    <lineage>
        <taxon>Eukaryota</taxon>
        <taxon>Viridiplantae</taxon>
        <taxon>Streptophyta</taxon>
        <taxon>Embryophyta</taxon>
        <taxon>Tracheophyta</taxon>
        <taxon>Spermatophyta</taxon>
        <taxon>Magnoliopsida</taxon>
        <taxon>Liliopsida</taxon>
        <taxon>Poales</taxon>
        <taxon>Poaceae</taxon>
        <taxon>PACMAD clade</taxon>
        <taxon>Panicoideae</taxon>
        <taxon>Andropogonodae</taxon>
        <taxon>Paspaleae</taxon>
        <taxon>Paspalinae</taxon>
        <taxon>Paspalum</taxon>
    </lineage>
</organism>
<keyword evidence="6" id="KW-0175">Coiled coil</keyword>
<evidence type="ECO:0000259" key="9">
    <source>
        <dbReference type="Pfam" id="PF23598"/>
    </source>
</evidence>
<evidence type="ECO:0008006" key="12">
    <source>
        <dbReference type="Google" id="ProtNLM"/>
    </source>
</evidence>
<dbReference type="EMBL" id="CP144747">
    <property type="protein sequence ID" value="WVZ61948.1"/>
    <property type="molecule type" value="Genomic_DNA"/>
</dbReference>
<dbReference type="InterPro" id="IPR041118">
    <property type="entry name" value="Rx_N"/>
</dbReference>
<dbReference type="Pfam" id="PF23598">
    <property type="entry name" value="LRR_14"/>
    <property type="match status" value="1"/>
</dbReference>
<evidence type="ECO:0000256" key="3">
    <source>
        <dbReference type="ARBA" id="ARBA00022737"/>
    </source>
</evidence>
<comment type="similarity">
    <text evidence="1">Belongs to the disease resistance NB-LRR family.</text>
</comment>
<sequence length="711" mass="79714">MEFVAGVLIAAATTAVSSAVSKLGRVIKSGLLDNKTKADATYIKRELLFIEGTIKGNSSVGRWANPPQSVWIAELRRLAYDIEDCLDCFQVKRTTDKEFAEEVDLLKTRSKETHEQLLAYMEIDRGLRQLASISSSTQEGQGEEQSAPAAAASDEVPPVPPELQAFLRTSQSRDWSDSLNCLLYFCMFPHEHHARRNPLIRRWIAEGLVQGEGAAVKYLESLVDGRIIDTIARSSNGTMKRCRPPDEILEFIKRQSISTDFMLFCDDMDNLQAEGTRRLSLHPSEVSKPGDMNLPDLSHLHTLAVFCGGANPGCCEAISKHGNKYEIKYEVLRVLDLKECAPLYRRHLSAICKLLLLKYLSIRIQSGTDHCLPREIGKLNWLETLDLRGSETVTVYKEVLMMPNLKHLLGKFQLSKWESLNNRRILKWKNAGLLDFLEKKSVLETLSGFVTDGRLGFPQLMSLMRKLKKVKIWCKSNASKENLDDISRAIEKFIRGGVQEPGRRRSLSIDFQGPLLNDILQVEGTPTSPQEGIQKEYIHTLGSLKLHGKLSGFPQFVAQLSCIEELCLSSTALMSWDKILAGLSNLEILKYLKLVEDKLEHVKILPEHLRSLERICLVCVEHLDIEIHAGALPKLVSLHIICKALRVLPGTPDMGITHMGRLQEVGLHPQVDQEIKQACEDAAEAHPNNKLRVLFVEATNVGGQRRSSANP</sequence>
<protein>
    <recommendedName>
        <fullName evidence="12">Rx N-terminal domain-containing protein</fullName>
    </recommendedName>
</protein>
<evidence type="ECO:0000256" key="4">
    <source>
        <dbReference type="ARBA" id="ARBA00022741"/>
    </source>
</evidence>
<feature type="domain" description="Disease resistance R13L4/SHOC-2-like LRR" evidence="9">
    <location>
        <begin position="328"/>
        <end position="689"/>
    </location>
</feature>
<evidence type="ECO:0000256" key="1">
    <source>
        <dbReference type="ARBA" id="ARBA00008894"/>
    </source>
</evidence>
<dbReference type="InterPro" id="IPR044974">
    <property type="entry name" value="Disease_R_plants"/>
</dbReference>
<evidence type="ECO:0000313" key="10">
    <source>
        <dbReference type="EMBL" id="WVZ61948.1"/>
    </source>
</evidence>
<feature type="region of interest" description="Disordered" evidence="7">
    <location>
        <begin position="134"/>
        <end position="157"/>
    </location>
</feature>
<evidence type="ECO:0000313" key="11">
    <source>
        <dbReference type="Proteomes" id="UP001341281"/>
    </source>
</evidence>
<feature type="domain" description="Disease resistance N-terminal" evidence="8">
    <location>
        <begin position="15"/>
        <end position="98"/>
    </location>
</feature>
<dbReference type="Pfam" id="PF18052">
    <property type="entry name" value="Rx_N"/>
    <property type="match status" value="1"/>
</dbReference>
<feature type="compositionally biased region" description="Polar residues" evidence="7">
    <location>
        <begin position="134"/>
        <end position="144"/>
    </location>
</feature>
<dbReference type="GO" id="GO:0000166">
    <property type="term" value="F:nucleotide binding"/>
    <property type="evidence" value="ECO:0007669"/>
    <property type="project" value="UniProtKB-KW"/>
</dbReference>